<evidence type="ECO:0000256" key="1">
    <source>
        <dbReference type="ARBA" id="ARBA00004926"/>
    </source>
</evidence>
<sequence>MLIDLEQIKIKKRIRKNIGDTTTLKESIKKHGLIYPIIIDKNKNLVAGFRRYQVLKELGYKEVDVKVIPIEDKKRLLEIELDENNVRKSFTKSEAEEGEEELKNYSEKNTIIRFIKKNNNKNKKNNNKNKKTKLNLNTKKTIGGCLMIHYNDLNKLKSFQELKQMNPEKLKTVLNENRIQEYDIKIEGNHVHYNYATKQINEAHLKLFQNLSDEANLIEKYKEIINGKHINLSENRKVLHHLTRGQLGTTVTDNNENMREFFERELHKIFEFAQKIQNGTIKNTNGKVFKNVVQIGIGGSSLGPKALYTTIKNYAQQKNLYKMKAYFISNVDPDEAEEVLSEINLQETLFIVVSKSGTTLETSSNMQFLIKKLKDNGIEEYKKQIIIITSQGSMLALEKGYLEYFFMHDSIGGRFSPTSAVGLTLITLCFTEDITKEILKGAHEADKQALNKNIRENAPLLASIISIYESNILNYSSNCIIAYSKAMENFYLHLQQLEMESNGKSVNRFGEQIDYKTVRIIWGGIGTDVQHSFFQMLHQGTEIVPMDLIGFSQSQLKQDVSLEGTSSNDKLKANLIAQIIAFAIGKENINQNKSFKGERPSALIYSKELTPYTIGAILSHYENKVMFEGFLLNINSFDQEGVQLGKIIANKILKNDNSQDKIIKSYGRLF</sequence>
<dbReference type="HAMAP" id="MF_00473">
    <property type="entry name" value="G6P_isomerase"/>
    <property type="match status" value="1"/>
</dbReference>
<dbReference type="NCBIfam" id="NF010695">
    <property type="entry name" value="PRK14095.1"/>
    <property type="match status" value="1"/>
</dbReference>
<dbReference type="SUPFAM" id="SSF110849">
    <property type="entry name" value="ParB/Sulfiredoxin"/>
    <property type="match status" value="1"/>
</dbReference>
<evidence type="ECO:0000256" key="3">
    <source>
        <dbReference type="ARBA" id="ARBA00022432"/>
    </source>
</evidence>
<evidence type="ECO:0000256" key="8">
    <source>
        <dbReference type="RuleBase" id="RU000612"/>
    </source>
</evidence>
<comment type="subcellular location">
    <subcellularLocation>
        <location evidence="7">Cytoplasm</location>
    </subcellularLocation>
</comment>
<dbReference type="GO" id="GO:0097367">
    <property type="term" value="F:carbohydrate derivative binding"/>
    <property type="evidence" value="ECO:0007669"/>
    <property type="project" value="InterPro"/>
</dbReference>
<dbReference type="GO" id="GO:0005829">
    <property type="term" value="C:cytosol"/>
    <property type="evidence" value="ECO:0007669"/>
    <property type="project" value="TreeGrafter"/>
</dbReference>
<dbReference type="SMART" id="SM00470">
    <property type="entry name" value="ParB"/>
    <property type="match status" value="1"/>
</dbReference>
<evidence type="ECO:0000256" key="5">
    <source>
        <dbReference type="ARBA" id="ARBA00023235"/>
    </source>
</evidence>
<dbReference type="PRINTS" id="PR00662">
    <property type="entry name" value="G6PISOMERASE"/>
</dbReference>
<proteinExistence type="inferred from homology"/>
<feature type="active site" description="Proton donor" evidence="7">
    <location>
        <position position="500"/>
    </location>
</feature>
<feature type="active site" evidence="7">
    <location>
        <position position="646"/>
    </location>
</feature>
<keyword evidence="5 7" id="KW-0413">Isomerase</keyword>
<dbReference type="GO" id="GO:0006094">
    <property type="term" value="P:gluconeogenesis"/>
    <property type="evidence" value="ECO:0007669"/>
    <property type="project" value="UniProtKB-UniRule"/>
</dbReference>
<evidence type="ECO:0000256" key="4">
    <source>
        <dbReference type="ARBA" id="ARBA00023152"/>
    </source>
</evidence>
<dbReference type="KEGG" id="bcw:Q7M_741"/>
<dbReference type="InterPro" id="IPR046348">
    <property type="entry name" value="SIS_dom_sf"/>
</dbReference>
<dbReference type="InterPro" id="IPR035482">
    <property type="entry name" value="SIS_PGI_2"/>
</dbReference>
<dbReference type="GO" id="GO:0006096">
    <property type="term" value="P:glycolytic process"/>
    <property type="evidence" value="ECO:0007669"/>
    <property type="project" value="UniProtKB-UniRule"/>
</dbReference>
<keyword evidence="7" id="KW-0963">Cytoplasm</keyword>
<evidence type="ECO:0000256" key="6">
    <source>
        <dbReference type="ARBA" id="ARBA00029321"/>
    </source>
</evidence>
<dbReference type="Gene3D" id="3.40.50.10490">
    <property type="entry name" value="Glucose-6-phosphate isomerase like protein, domain 1"/>
    <property type="match status" value="2"/>
</dbReference>
<dbReference type="PATRIC" id="fig|1155096.3.peg.759"/>
<dbReference type="InterPro" id="IPR023096">
    <property type="entry name" value="G6P_Isomerase_C"/>
</dbReference>
<evidence type="ECO:0000313" key="11">
    <source>
        <dbReference type="Proteomes" id="UP000005212"/>
    </source>
</evidence>
<dbReference type="InterPro" id="IPR035476">
    <property type="entry name" value="SIS_PGI_1"/>
</dbReference>
<dbReference type="GO" id="GO:0051156">
    <property type="term" value="P:glucose 6-phosphate metabolic process"/>
    <property type="evidence" value="ECO:0007669"/>
    <property type="project" value="TreeGrafter"/>
</dbReference>
<dbReference type="CDD" id="cd05015">
    <property type="entry name" value="SIS_PGI_1"/>
    <property type="match status" value="1"/>
</dbReference>
<keyword evidence="4 7" id="KW-0324">Glycolysis</keyword>
<name>I0FDG4_BORCA</name>
<feature type="active site" evidence="7">
    <location>
        <position position="531"/>
    </location>
</feature>
<dbReference type="SUPFAM" id="SSF53697">
    <property type="entry name" value="SIS domain"/>
    <property type="match status" value="1"/>
</dbReference>
<dbReference type="GO" id="GO:0004347">
    <property type="term" value="F:glucose-6-phosphate isomerase activity"/>
    <property type="evidence" value="ECO:0007669"/>
    <property type="project" value="UniProtKB-UniRule"/>
</dbReference>
<dbReference type="EMBL" id="CP003426">
    <property type="protein sequence ID" value="AFI31520.1"/>
    <property type="molecule type" value="Genomic_DNA"/>
</dbReference>
<dbReference type="Gene3D" id="1.10.1390.10">
    <property type="match status" value="1"/>
</dbReference>
<dbReference type="CDD" id="cd05016">
    <property type="entry name" value="SIS_PGI_2"/>
    <property type="match status" value="1"/>
</dbReference>
<dbReference type="CDD" id="cd16410">
    <property type="entry name" value="ParB_N_like"/>
    <property type="match status" value="1"/>
</dbReference>
<dbReference type="Pfam" id="PF02195">
    <property type="entry name" value="ParB_N"/>
    <property type="match status" value="1"/>
</dbReference>
<dbReference type="PROSITE" id="PS00765">
    <property type="entry name" value="P_GLUCOSE_ISOMERASE_1"/>
    <property type="match status" value="1"/>
</dbReference>
<dbReference type="InterPro" id="IPR018189">
    <property type="entry name" value="Phosphoglucose_isomerase_CS"/>
</dbReference>
<evidence type="ECO:0000256" key="2">
    <source>
        <dbReference type="ARBA" id="ARBA00006604"/>
    </source>
</evidence>
<comment type="function">
    <text evidence="7">Catalyzes the reversible isomerization of glucose-6-phosphate to fructose-6-phosphate.</text>
</comment>
<dbReference type="UniPathway" id="UPA00138"/>
<accession>I0FDG4</accession>
<feature type="domain" description="ParB-like N-terminal" evidence="9">
    <location>
        <begin position="1"/>
        <end position="85"/>
    </location>
</feature>
<evidence type="ECO:0000313" key="10">
    <source>
        <dbReference type="EMBL" id="AFI31520.1"/>
    </source>
</evidence>
<dbReference type="GO" id="GO:0048029">
    <property type="term" value="F:monosaccharide binding"/>
    <property type="evidence" value="ECO:0007669"/>
    <property type="project" value="TreeGrafter"/>
</dbReference>
<dbReference type="EC" id="5.3.1.9" evidence="7"/>
<dbReference type="PROSITE" id="PS51463">
    <property type="entry name" value="P_GLUCOSE_ISOMERASE_3"/>
    <property type="match status" value="1"/>
</dbReference>
<dbReference type="InterPro" id="IPR003115">
    <property type="entry name" value="ParB_N"/>
</dbReference>
<evidence type="ECO:0000256" key="7">
    <source>
        <dbReference type="HAMAP-Rule" id="MF_00473"/>
    </source>
</evidence>
<evidence type="ECO:0000259" key="9">
    <source>
        <dbReference type="SMART" id="SM00470"/>
    </source>
</evidence>
<keyword evidence="3 7" id="KW-0312">Gluconeogenesis</keyword>
<comment type="catalytic activity">
    <reaction evidence="6 7 8">
        <text>alpha-D-glucose 6-phosphate = beta-D-fructose 6-phosphate</text>
        <dbReference type="Rhea" id="RHEA:11816"/>
        <dbReference type="ChEBI" id="CHEBI:57634"/>
        <dbReference type="ChEBI" id="CHEBI:58225"/>
        <dbReference type="EC" id="5.3.1.9"/>
    </reaction>
</comment>
<dbReference type="HOGENOM" id="CLU_017947_3_1_12"/>
<reference evidence="10 11" key="1">
    <citation type="journal article" date="2012" name="J. Bacteriol.">
        <title>Complete Genome Sequence of Borrelia crocidurae.</title>
        <authorList>
            <person name="Elbir H."/>
            <person name="Gimenez G."/>
            <person name="Robert C."/>
            <person name="Bergstrom S."/>
            <person name="Cutler S."/>
            <person name="Raoult D."/>
            <person name="Drancourt M."/>
        </authorList>
    </citation>
    <scope>NUCLEOTIDE SEQUENCE [LARGE SCALE GENOMIC DNA]</scope>
    <source>
        <strain evidence="10 11">Achema</strain>
    </source>
</reference>
<comment type="pathway">
    <text evidence="1 7 8">Carbohydrate degradation; glycolysis; D-glyceraldehyde 3-phosphate and glycerone phosphate from D-glucose: step 2/4.</text>
</comment>
<protein>
    <recommendedName>
        <fullName evidence="7">Glucose-6-phosphate isomerase</fullName>
        <shortName evidence="7">GPI</shortName>
        <ecNumber evidence="7">5.3.1.9</ecNumber>
    </recommendedName>
    <alternativeName>
        <fullName evidence="7">Phosphoglucose isomerase</fullName>
        <shortName evidence="7">PGI</shortName>
    </alternativeName>
    <alternativeName>
        <fullName evidence="7">Phosphohexose isomerase</fullName>
        <shortName evidence="7">PHI</shortName>
    </alternativeName>
</protein>
<dbReference type="Gene3D" id="3.90.1530.10">
    <property type="entry name" value="Conserved hypothetical protein from pyrococcus furiosus pfu- 392566-001, ParB domain"/>
    <property type="match status" value="1"/>
</dbReference>
<dbReference type="UniPathway" id="UPA00109">
    <property type="reaction ID" value="UER00181"/>
</dbReference>
<dbReference type="PANTHER" id="PTHR11469">
    <property type="entry name" value="GLUCOSE-6-PHOSPHATE ISOMERASE"/>
    <property type="match status" value="1"/>
</dbReference>
<gene>
    <name evidence="7" type="primary">pgi</name>
    <name evidence="10" type="ordered locus">Q7M_741</name>
</gene>
<dbReference type="Pfam" id="PF00342">
    <property type="entry name" value="PGI"/>
    <property type="match status" value="1"/>
</dbReference>
<dbReference type="PANTHER" id="PTHR11469:SF1">
    <property type="entry name" value="GLUCOSE-6-PHOSPHATE ISOMERASE"/>
    <property type="match status" value="1"/>
</dbReference>
<reference evidence="11" key="2">
    <citation type="submission" date="2012-03" db="EMBL/GenBank/DDBJ databases">
        <title>Complete genome sequence of Borrelia crocidurae.</title>
        <authorList>
            <person name="Elbir H."/>
            <person name="Gimenez G."/>
            <person name="Robert C."/>
            <person name="Raoult D."/>
            <person name="Drancourt M."/>
        </authorList>
    </citation>
    <scope>NUCLEOTIDE SEQUENCE [LARGE SCALE GENOMIC DNA]</scope>
    <source>
        <strain evidence="11">Achema</strain>
    </source>
</reference>
<dbReference type="Proteomes" id="UP000005212">
    <property type="component" value="Chromosome"/>
</dbReference>
<dbReference type="InterPro" id="IPR036086">
    <property type="entry name" value="ParB/Sulfiredoxin_sf"/>
</dbReference>
<dbReference type="AlphaFoldDB" id="I0FDG4"/>
<comment type="pathway">
    <text evidence="7">Carbohydrate biosynthesis; gluconeogenesis.</text>
</comment>
<dbReference type="InterPro" id="IPR001672">
    <property type="entry name" value="G6P_Isomerase"/>
</dbReference>
<organism evidence="10 11">
    <name type="scientific">Borrelia crocidurae (strain Achema)</name>
    <dbReference type="NCBI Taxonomy" id="1155096"/>
    <lineage>
        <taxon>Bacteria</taxon>
        <taxon>Pseudomonadati</taxon>
        <taxon>Spirochaetota</taxon>
        <taxon>Spirochaetia</taxon>
        <taxon>Spirochaetales</taxon>
        <taxon>Borreliaceae</taxon>
        <taxon>Borrelia</taxon>
    </lineage>
</organism>
<dbReference type="PROSITE" id="PS00174">
    <property type="entry name" value="P_GLUCOSE_ISOMERASE_2"/>
    <property type="match status" value="1"/>
</dbReference>
<comment type="similarity">
    <text evidence="2 7 8">Belongs to the GPI family.</text>
</comment>